<keyword evidence="2" id="KW-1185">Reference proteome</keyword>
<organism evidence="1 2">
    <name type="scientific">Leishmania orientalis</name>
    <dbReference type="NCBI Taxonomy" id="2249476"/>
    <lineage>
        <taxon>Eukaryota</taxon>
        <taxon>Discoba</taxon>
        <taxon>Euglenozoa</taxon>
        <taxon>Kinetoplastea</taxon>
        <taxon>Metakinetoplastina</taxon>
        <taxon>Trypanosomatida</taxon>
        <taxon>Trypanosomatidae</taxon>
        <taxon>Leishmaniinae</taxon>
        <taxon>Leishmania</taxon>
    </lineage>
</organism>
<name>A0A836KPU9_9TRYP</name>
<dbReference type="Proteomes" id="UP000674143">
    <property type="component" value="Unassembled WGS sequence"/>
</dbReference>
<dbReference type="GeneID" id="92361517"/>
<dbReference type="RefSeq" id="XP_067064397.1">
    <property type="nucleotide sequence ID" value="XM_067207583.1"/>
</dbReference>
<protein>
    <submittedName>
        <fullName evidence="1">Uncharacterized protein</fullName>
    </submittedName>
</protein>
<evidence type="ECO:0000313" key="2">
    <source>
        <dbReference type="Proteomes" id="UP000674143"/>
    </source>
</evidence>
<accession>A0A836KPU9</accession>
<sequence length="71" mass="7877">MPPLGTPSLRFALLGGLTAHRAREQRRVARQVGNGSLACLLCGGRGTNRRRCVAAVQRLLVLQRRRRTDEL</sequence>
<dbReference type="KEGG" id="loi:92361517"/>
<dbReference type="AlphaFoldDB" id="A0A836KPU9"/>
<gene>
    <name evidence="1" type="ORF">LSCM4_05649</name>
</gene>
<proteinExistence type="predicted"/>
<reference evidence="2" key="1">
    <citation type="journal article" date="2021" name="Microbiol. Resour. Announc.">
        <title>LGAAP: Leishmaniinae Genome Assembly and Annotation Pipeline.</title>
        <authorList>
            <person name="Almutairi H."/>
            <person name="Urbaniak M.D."/>
            <person name="Bates M.D."/>
            <person name="Jariyapan N."/>
            <person name="Kwakye-Nuako G."/>
            <person name="Thomaz-Soccol V."/>
            <person name="Al-Salem W.S."/>
            <person name="Dillon R.J."/>
            <person name="Bates P.A."/>
            <person name="Gatherer D."/>
        </authorList>
    </citation>
    <scope>NUCLEOTIDE SEQUENCE [LARGE SCALE GENOMIC DNA]</scope>
</reference>
<dbReference type="EMBL" id="JAFHLR010000016">
    <property type="protein sequence ID" value="KAG5482391.1"/>
    <property type="molecule type" value="Genomic_DNA"/>
</dbReference>
<reference evidence="2" key="2">
    <citation type="journal article" date="2021" name="Sci. Data">
        <title>Chromosome-scale genome sequencing, assembly and annotation of six genomes from subfamily Leishmaniinae.</title>
        <authorList>
            <person name="Almutairi H."/>
            <person name="Urbaniak M.D."/>
            <person name="Bates M.D."/>
            <person name="Jariyapan N."/>
            <person name="Kwakye-Nuako G."/>
            <person name="Thomaz Soccol V."/>
            <person name="Al-Salem W.S."/>
            <person name="Dillon R.J."/>
            <person name="Bates P.A."/>
            <person name="Gatherer D."/>
        </authorList>
    </citation>
    <scope>NUCLEOTIDE SEQUENCE [LARGE SCALE GENOMIC DNA]</scope>
</reference>
<comment type="caution">
    <text evidence="1">The sequence shown here is derived from an EMBL/GenBank/DDBJ whole genome shotgun (WGS) entry which is preliminary data.</text>
</comment>
<evidence type="ECO:0000313" key="1">
    <source>
        <dbReference type="EMBL" id="KAG5482391.1"/>
    </source>
</evidence>